<sequence>MQFPLALVTVSLLTLTSAQRDSRITHSASASSSAATSTAASPQLTPLPANVKPSISVPPKNSVLPRAPEPHNALLDVILPRDPRNGASSVSVQVRAAETGSPSDPADKPSLTEGEGEDGPKGNGTESKCEAGKPKEKSPKTKEATKPSGLRSLAPTGLPSLDKGVGGSKGNGTSCGSGKKGGKGAEKEGKEKEGKEGKEGKEKAEKTKAPKTTSPADTPASPSAAKEIPKDLPTIAFPTGGSKLPLVPTPKPSGPSTAQPLSVPTTMAKSVRM</sequence>
<dbReference type="Proteomes" id="UP000242519">
    <property type="component" value="Unassembled WGS sequence"/>
</dbReference>
<evidence type="ECO:0000256" key="1">
    <source>
        <dbReference type="SAM" id="MobiDB-lite"/>
    </source>
</evidence>
<feature type="compositionally biased region" description="Low complexity" evidence="1">
    <location>
        <begin position="27"/>
        <end position="41"/>
    </location>
</feature>
<feature type="compositionally biased region" description="Gly residues" evidence="1">
    <location>
        <begin position="164"/>
        <end position="179"/>
    </location>
</feature>
<keyword evidence="4" id="KW-1185">Reference proteome</keyword>
<proteinExistence type="predicted"/>
<gene>
    <name evidence="3" type="ORF">B2J93_996</name>
</gene>
<feature type="chain" id="PRO_5012985016" evidence="2">
    <location>
        <begin position="19"/>
        <end position="273"/>
    </location>
</feature>
<dbReference type="InParanoid" id="A0A218ZCZ7"/>
<feature type="compositionally biased region" description="Basic and acidic residues" evidence="1">
    <location>
        <begin position="183"/>
        <end position="208"/>
    </location>
</feature>
<feature type="region of interest" description="Disordered" evidence="1">
    <location>
        <begin position="18"/>
        <end position="53"/>
    </location>
</feature>
<dbReference type="AlphaFoldDB" id="A0A218ZCZ7"/>
<protein>
    <submittedName>
        <fullName evidence="3">Uncharacterized protein</fullName>
    </submittedName>
</protein>
<name>A0A218ZCZ7_9HELO</name>
<feature type="signal peptide" evidence="2">
    <location>
        <begin position="1"/>
        <end position="18"/>
    </location>
</feature>
<dbReference type="EMBL" id="MZNU01000060">
    <property type="protein sequence ID" value="OWP05878.1"/>
    <property type="molecule type" value="Genomic_DNA"/>
</dbReference>
<evidence type="ECO:0000256" key="2">
    <source>
        <dbReference type="SAM" id="SignalP"/>
    </source>
</evidence>
<accession>A0A218ZCZ7</accession>
<keyword evidence="2" id="KW-0732">Signal</keyword>
<feature type="compositionally biased region" description="Low complexity" evidence="1">
    <location>
        <begin position="210"/>
        <end position="226"/>
    </location>
</feature>
<feature type="region of interest" description="Disordered" evidence="1">
    <location>
        <begin position="85"/>
        <end position="273"/>
    </location>
</feature>
<feature type="compositionally biased region" description="Basic and acidic residues" evidence="1">
    <location>
        <begin position="127"/>
        <end position="145"/>
    </location>
</feature>
<organism evidence="3 4">
    <name type="scientific">Diplocarpon coronariae</name>
    <dbReference type="NCBI Taxonomy" id="2795749"/>
    <lineage>
        <taxon>Eukaryota</taxon>
        <taxon>Fungi</taxon>
        <taxon>Dikarya</taxon>
        <taxon>Ascomycota</taxon>
        <taxon>Pezizomycotina</taxon>
        <taxon>Leotiomycetes</taxon>
        <taxon>Helotiales</taxon>
        <taxon>Drepanopezizaceae</taxon>
        <taxon>Diplocarpon</taxon>
    </lineage>
</organism>
<evidence type="ECO:0000313" key="4">
    <source>
        <dbReference type="Proteomes" id="UP000242519"/>
    </source>
</evidence>
<evidence type="ECO:0000313" key="3">
    <source>
        <dbReference type="EMBL" id="OWP05878.1"/>
    </source>
</evidence>
<comment type="caution">
    <text evidence="3">The sequence shown here is derived from an EMBL/GenBank/DDBJ whole genome shotgun (WGS) entry which is preliminary data.</text>
</comment>
<reference evidence="3 4" key="1">
    <citation type="submission" date="2017-04" db="EMBL/GenBank/DDBJ databases">
        <title>Draft genome sequence of Marssonina coronaria NL1: causal agent of apple blotch.</title>
        <authorList>
            <person name="Cheng Q."/>
        </authorList>
    </citation>
    <scope>NUCLEOTIDE SEQUENCE [LARGE SCALE GENOMIC DNA]</scope>
    <source>
        <strain evidence="3 4">NL1</strain>
    </source>
</reference>
<feature type="compositionally biased region" description="Polar residues" evidence="1">
    <location>
        <begin position="254"/>
        <end position="273"/>
    </location>
</feature>